<evidence type="ECO:0000256" key="2">
    <source>
        <dbReference type="ARBA" id="ARBA00023125"/>
    </source>
</evidence>
<dbReference type="Gene3D" id="1.20.120.530">
    <property type="entry name" value="GntR ligand-binding domain-like"/>
    <property type="match status" value="1"/>
</dbReference>
<evidence type="ECO:0000313" key="8">
    <source>
        <dbReference type="Proteomes" id="UP000648663"/>
    </source>
</evidence>
<reference evidence="5" key="4">
    <citation type="submission" date="2024-05" db="EMBL/GenBank/DDBJ databases">
        <authorList>
            <person name="Sun Q."/>
            <person name="Zhou Y."/>
        </authorList>
    </citation>
    <scope>NUCLEOTIDE SEQUENCE</scope>
    <source>
        <strain evidence="5">CGMCC 4.5581</strain>
    </source>
</reference>
<accession>A0A846LSX1</accession>
<dbReference type="EMBL" id="JAAMPA010000001">
    <property type="protein sequence ID" value="NIH65560.1"/>
    <property type="molecule type" value="Genomic_DNA"/>
</dbReference>
<reference evidence="6 7" key="3">
    <citation type="submission" date="2020-02" db="EMBL/GenBank/DDBJ databases">
        <title>Sequencing the genomes of 1000 actinobacteria strains.</title>
        <authorList>
            <person name="Klenk H.-P."/>
        </authorList>
    </citation>
    <scope>NUCLEOTIDE SEQUENCE [LARGE SCALE GENOMIC DNA]</scope>
    <source>
        <strain evidence="6 7">DSM 45201</strain>
    </source>
</reference>
<keyword evidence="8" id="KW-1185">Reference proteome</keyword>
<dbReference type="InterPro" id="IPR008920">
    <property type="entry name" value="TF_FadR/GntR_C"/>
</dbReference>
<keyword evidence="1" id="KW-0805">Transcription regulation</keyword>
<dbReference type="SUPFAM" id="SSF46785">
    <property type="entry name" value="Winged helix' DNA-binding domain"/>
    <property type="match status" value="1"/>
</dbReference>
<dbReference type="AlphaFoldDB" id="A0A846LSX1"/>
<dbReference type="InterPro" id="IPR011711">
    <property type="entry name" value="GntR_C"/>
</dbReference>
<gene>
    <name evidence="6" type="ORF">FB380_000006</name>
    <name evidence="5" type="ORF">GCM10011589_21960</name>
</gene>
<dbReference type="SMART" id="SM00345">
    <property type="entry name" value="HTH_GNTR"/>
    <property type="match status" value="1"/>
</dbReference>
<evidence type="ECO:0000256" key="1">
    <source>
        <dbReference type="ARBA" id="ARBA00023015"/>
    </source>
</evidence>
<dbReference type="Pfam" id="PF00392">
    <property type="entry name" value="GntR"/>
    <property type="match status" value="1"/>
</dbReference>
<dbReference type="EMBL" id="BMMI01000004">
    <property type="protein sequence ID" value="GGL65415.1"/>
    <property type="molecule type" value="Genomic_DNA"/>
</dbReference>
<dbReference type="SUPFAM" id="SSF48008">
    <property type="entry name" value="GntR ligand-binding domain-like"/>
    <property type="match status" value="1"/>
</dbReference>
<proteinExistence type="predicted"/>
<evidence type="ECO:0000313" key="5">
    <source>
        <dbReference type="EMBL" id="GGL65415.1"/>
    </source>
</evidence>
<dbReference type="SMART" id="SM00895">
    <property type="entry name" value="FCD"/>
    <property type="match status" value="1"/>
</dbReference>
<dbReference type="GO" id="GO:0003677">
    <property type="term" value="F:DNA binding"/>
    <property type="evidence" value="ECO:0007669"/>
    <property type="project" value="UniProtKB-KW"/>
</dbReference>
<name>A0A846LSX1_9ACTN</name>
<dbReference type="Gene3D" id="1.10.10.10">
    <property type="entry name" value="Winged helix-like DNA-binding domain superfamily/Winged helix DNA-binding domain"/>
    <property type="match status" value="1"/>
</dbReference>
<evidence type="ECO:0000259" key="4">
    <source>
        <dbReference type="PROSITE" id="PS50949"/>
    </source>
</evidence>
<evidence type="ECO:0000313" key="6">
    <source>
        <dbReference type="EMBL" id="NIH65560.1"/>
    </source>
</evidence>
<protein>
    <submittedName>
        <fullName evidence="5 6">GntR family transcriptional regulator</fullName>
    </submittedName>
</protein>
<dbReference type="GO" id="GO:0003700">
    <property type="term" value="F:DNA-binding transcription factor activity"/>
    <property type="evidence" value="ECO:0007669"/>
    <property type="project" value="InterPro"/>
</dbReference>
<comment type="caution">
    <text evidence="6">The sequence shown here is derived from an EMBL/GenBank/DDBJ whole genome shotgun (WGS) entry which is preliminary data.</text>
</comment>
<evidence type="ECO:0000313" key="7">
    <source>
        <dbReference type="Proteomes" id="UP000552836"/>
    </source>
</evidence>
<dbReference type="InterPro" id="IPR000524">
    <property type="entry name" value="Tscrpt_reg_HTH_GntR"/>
</dbReference>
<dbReference type="Proteomes" id="UP000648663">
    <property type="component" value="Unassembled WGS sequence"/>
</dbReference>
<dbReference type="PROSITE" id="PS50949">
    <property type="entry name" value="HTH_GNTR"/>
    <property type="match status" value="1"/>
</dbReference>
<dbReference type="CDD" id="cd07377">
    <property type="entry name" value="WHTH_GntR"/>
    <property type="match status" value="1"/>
</dbReference>
<dbReference type="PANTHER" id="PTHR43537">
    <property type="entry name" value="TRANSCRIPTIONAL REGULATOR, GNTR FAMILY"/>
    <property type="match status" value="1"/>
</dbReference>
<keyword evidence="2 6" id="KW-0238">DNA-binding</keyword>
<keyword evidence="3" id="KW-0804">Transcription</keyword>
<dbReference type="RefSeq" id="WP_166753298.1">
    <property type="nucleotide sequence ID" value="NZ_BAABJU010000007.1"/>
</dbReference>
<dbReference type="InterPro" id="IPR036388">
    <property type="entry name" value="WH-like_DNA-bd_sf"/>
</dbReference>
<reference evidence="5" key="1">
    <citation type="journal article" date="2014" name="Int. J. Syst. Evol. Microbiol.">
        <title>Complete genome of a new Firmicutes species belonging to the dominant human colonic microbiota ('Ruminococcus bicirculans') reveals two chromosomes and a selective capacity to utilize plant glucans.</title>
        <authorList>
            <consortium name="NISC Comparative Sequencing Program"/>
            <person name="Wegmann U."/>
            <person name="Louis P."/>
            <person name="Goesmann A."/>
            <person name="Henrissat B."/>
            <person name="Duncan S.H."/>
            <person name="Flint H.J."/>
        </authorList>
    </citation>
    <scope>NUCLEOTIDE SEQUENCE</scope>
    <source>
        <strain evidence="5">CGMCC 4.5581</strain>
    </source>
</reference>
<dbReference type="Pfam" id="PF07729">
    <property type="entry name" value="FCD"/>
    <property type="match status" value="1"/>
</dbReference>
<feature type="domain" description="HTH gntR-type" evidence="4">
    <location>
        <begin position="20"/>
        <end position="87"/>
    </location>
</feature>
<dbReference type="PANTHER" id="PTHR43537:SF5">
    <property type="entry name" value="UXU OPERON TRANSCRIPTIONAL REGULATOR"/>
    <property type="match status" value="1"/>
</dbReference>
<evidence type="ECO:0000256" key="3">
    <source>
        <dbReference type="ARBA" id="ARBA00023163"/>
    </source>
</evidence>
<dbReference type="Proteomes" id="UP000552836">
    <property type="component" value="Unassembled WGS sequence"/>
</dbReference>
<sequence length="230" mass="24222">MSRQRPPAPWVAALASARDTPSQSLVLAELRAAILSGRVRPGAAIPVDDVAARFSLSRIPVREALKTLVAEGLVEHEVRGAYVVARLSRAELAELYVVRASLEAAAQAAAVPRATPQDVAVAAAALRELEAATAAGGADDHHRWSRRFHLALIGPCQMHRLLQMFERAWNVTEPGRPMSHASAAATEALAADHVAMLDAFAAGDAAALTTVTGAHYARLQEIVAGIPADS</sequence>
<dbReference type="InterPro" id="IPR036390">
    <property type="entry name" value="WH_DNA-bd_sf"/>
</dbReference>
<organism evidence="6 7">
    <name type="scientific">Modestobacter marinus</name>
    <dbReference type="NCBI Taxonomy" id="477641"/>
    <lineage>
        <taxon>Bacteria</taxon>
        <taxon>Bacillati</taxon>
        <taxon>Actinomycetota</taxon>
        <taxon>Actinomycetes</taxon>
        <taxon>Geodermatophilales</taxon>
        <taxon>Geodermatophilaceae</taxon>
        <taxon>Modestobacter</taxon>
    </lineage>
</organism>
<reference evidence="8" key="2">
    <citation type="journal article" date="2019" name="Int. J. Syst. Evol. Microbiol.">
        <title>The Global Catalogue of Microorganisms (GCM) 10K type strain sequencing project: providing services to taxonomists for standard genome sequencing and annotation.</title>
        <authorList>
            <consortium name="The Broad Institute Genomics Platform"/>
            <consortium name="The Broad Institute Genome Sequencing Center for Infectious Disease"/>
            <person name="Wu L."/>
            <person name="Ma J."/>
        </authorList>
    </citation>
    <scope>NUCLEOTIDE SEQUENCE [LARGE SCALE GENOMIC DNA]</scope>
    <source>
        <strain evidence="8">CGMCC 4.5581</strain>
    </source>
</reference>